<dbReference type="EMBL" id="JAQJZL010000001">
    <property type="protein sequence ID" value="KAJ6056948.1"/>
    <property type="molecule type" value="Genomic_DNA"/>
</dbReference>
<reference evidence="1" key="2">
    <citation type="submission" date="2023-01" db="EMBL/GenBank/DDBJ databases">
        <authorList>
            <person name="Petersen C."/>
        </authorList>
    </citation>
    <scope>NUCLEOTIDE SEQUENCE</scope>
    <source>
        <strain evidence="1">IBT 15450</strain>
    </source>
</reference>
<accession>A0AAD6IMA1</accession>
<protein>
    <submittedName>
        <fullName evidence="1">Class 5 chitinase 1</fullName>
    </submittedName>
</protein>
<name>A0AAD6IMA1_PENCN</name>
<evidence type="ECO:0000313" key="2">
    <source>
        <dbReference type="Proteomes" id="UP001219568"/>
    </source>
</evidence>
<organism evidence="1 2">
    <name type="scientific">Penicillium canescens</name>
    <dbReference type="NCBI Taxonomy" id="5083"/>
    <lineage>
        <taxon>Eukaryota</taxon>
        <taxon>Fungi</taxon>
        <taxon>Dikarya</taxon>
        <taxon>Ascomycota</taxon>
        <taxon>Pezizomycotina</taxon>
        <taxon>Eurotiomycetes</taxon>
        <taxon>Eurotiomycetidae</taxon>
        <taxon>Eurotiales</taxon>
        <taxon>Aspergillaceae</taxon>
        <taxon>Penicillium</taxon>
    </lineage>
</organism>
<reference evidence="1" key="1">
    <citation type="journal article" date="2023" name="IMA Fungus">
        <title>Comparative genomic study of the Penicillium genus elucidates a diverse pangenome and 15 lateral gene transfer events.</title>
        <authorList>
            <person name="Petersen C."/>
            <person name="Sorensen T."/>
            <person name="Nielsen M.R."/>
            <person name="Sondergaard T.E."/>
            <person name="Sorensen J.L."/>
            <person name="Fitzpatrick D.A."/>
            <person name="Frisvad J.C."/>
            <person name="Nielsen K.L."/>
        </authorList>
    </citation>
    <scope>NUCLEOTIDE SEQUENCE</scope>
    <source>
        <strain evidence="1">IBT 15450</strain>
    </source>
</reference>
<dbReference type="Proteomes" id="UP001219568">
    <property type="component" value="Unassembled WGS sequence"/>
</dbReference>
<keyword evidence="2" id="KW-1185">Reference proteome</keyword>
<gene>
    <name evidence="1" type="ORF">N7460_000222</name>
</gene>
<evidence type="ECO:0000313" key="1">
    <source>
        <dbReference type="EMBL" id="KAJ6056948.1"/>
    </source>
</evidence>
<dbReference type="AlphaFoldDB" id="A0AAD6IMA1"/>
<proteinExistence type="predicted"/>
<comment type="caution">
    <text evidence="1">The sequence shown here is derived from an EMBL/GenBank/DDBJ whole genome shotgun (WGS) entry which is preliminary data.</text>
</comment>
<sequence length="188" mass="19973">MPPTLATTPITAYTTYIDGTVGRCTDGEYGNANVNDIPTCTGSASVFSTNAAVASAYSSSAAAVQASRKAESGDCTIIHSENLFGDSIESTFYLYNLGTWADEDTVYKQQDGCGALDAWVWEKADDGTYQAGFDLSGFKGGCIEAAIVSAGGPKITCNDLPGKNENLSKDDEAMYKKVEKARKPWGRR</sequence>